<dbReference type="Proteomes" id="UP000176998">
    <property type="component" value="Unassembled WGS sequence"/>
</dbReference>
<dbReference type="AlphaFoldDB" id="A0A1G4AP95"/>
<keyword evidence="3" id="KW-1185">Reference proteome</keyword>
<evidence type="ECO:0000313" key="3">
    <source>
        <dbReference type="Proteomes" id="UP000176998"/>
    </source>
</evidence>
<dbReference type="GeneID" id="34566981"/>
<dbReference type="RefSeq" id="XP_022468027.1">
    <property type="nucleotide sequence ID" value="XM_022625471.1"/>
</dbReference>
<comment type="caution">
    <text evidence="2">The sequence shown here is derived from an EMBL/GenBank/DDBJ whole genome shotgun (WGS) entry which is preliminary data.</text>
</comment>
<organism evidence="2 3">
    <name type="scientific">Colletotrichum orchidophilum</name>
    <dbReference type="NCBI Taxonomy" id="1209926"/>
    <lineage>
        <taxon>Eukaryota</taxon>
        <taxon>Fungi</taxon>
        <taxon>Dikarya</taxon>
        <taxon>Ascomycota</taxon>
        <taxon>Pezizomycotina</taxon>
        <taxon>Sordariomycetes</taxon>
        <taxon>Hypocreomycetidae</taxon>
        <taxon>Glomerellales</taxon>
        <taxon>Glomerellaceae</taxon>
        <taxon>Colletotrichum</taxon>
    </lineage>
</organism>
<feature type="region of interest" description="Disordered" evidence="1">
    <location>
        <begin position="49"/>
        <end position="132"/>
    </location>
</feature>
<proteinExistence type="predicted"/>
<reference evidence="2 3" key="1">
    <citation type="submission" date="2016-09" db="EMBL/GenBank/DDBJ databases">
        <authorList>
            <person name="Capua I."/>
            <person name="De Benedictis P."/>
            <person name="Joannis T."/>
            <person name="Lombin L.H."/>
            <person name="Cattoli G."/>
        </authorList>
    </citation>
    <scope>NUCLEOTIDE SEQUENCE [LARGE SCALE GENOMIC DNA]</scope>
    <source>
        <strain evidence="2 3">IMI 309357</strain>
    </source>
</reference>
<name>A0A1G4AP95_9PEZI</name>
<accession>A0A1G4AP95</accession>
<sequence>MAWLSRESCLGLFARLGPLIRPIISSTRHQIHQTNISVLIPEKHPLIRPNPCSGALHQRGKTGSRPSVLTPLSLLQEEPKKKKKKKRTSTSPQSYSSQECLALSNVNRGNSHLASREENGISWRSKRFGPGF</sequence>
<dbReference type="EMBL" id="MJBS01000218">
    <property type="protein sequence ID" value="OHE90852.1"/>
    <property type="molecule type" value="Genomic_DNA"/>
</dbReference>
<protein>
    <submittedName>
        <fullName evidence="2">Uncharacterized protein</fullName>
    </submittedName>
</protein>
<evidence type="ECO:0000256" key="1">
    <source>
        <dbReference type="SAM" id="MobiDB-lite"/>
    </source>
</evidence>
<feature type="compositionally biased region" description="Polar residues" evidence="1">
    <location>
        <begin position="89"/>
        <end position="113"/>
    </location>
</feature>
<evidence type="ECO:0000313" key="2">
    <source>
        <dbReference type="EMBL" id="OHE90852.1"/>
    </source>
</evidence>
<gene>
    <name evidence="2" type="ORF">CORC01_13855</name>
</gene>